<protein>
    <recommendedName>
        <fullName evidence="4">Alpha/beta hydrolase</fullName>
    </recommendedName>
</protein>
<reference evidence="2" key="1">
    <citation type="submission" date="2019-09" db="EMBL/GenBank/DDBJ databases">
        <authorList>
            <person name="Teo W.F.A."/>
            <person name="Duangmal K."/>
        </authorList>
    </citation>
    <scope>NUCLEOTIDE SEQUENCE [LARGE SCALE GENOMIC DNA]</scope>
    <source>
        <strain evidence="2">K81G1</strain>
    </source>
</reference>
<keyword evidence="3" id="KW-1185">Reference proteome</keyword>
<dbReference type="EMBL" id="VMNW02000121">
    <property type="protein sequence ID" value="KAA9150266.1"/>
    <property type="molecule type" value="Genomic_DNA"/>
</dbReference>
<feature type="region of interest" description="Disordered" evidence="1">
    <location>
        <begin position="1"/>
        <end position="23"/>
    </location>
</feature>
<name>A0A5N0UMP7_9PSEU</name>
<comment type="caution">
    <text evidence="2">The sequence shown here is derived from an EMBL/GenBank/DDBJ whole genome shotgun (WGS) entry which is preliminary data.</text>
</comment>
<dbReference type="OrthoDB" id="3693848at2"/>
<dbReference type="RefSeq" id="WP_144752319.1">
    <property type="nucleotide sequence ID" value="NZ_VMNW02000121.1"/>
</dbReference>
<accession>A0A5N0UMP7</accession>
<dbReference type="Proteomes" id="UP000319769">
    <property type="component" value="Unassembled WGS sequence"/>
</dbReference>
<gene>
    <name evidence="2" type="ORF">FPZ12_041570</name>
</gene>
<organism evidence="2 3">
    <name type="scientific">Amycolatopsis acidicola</name>
    <dbReference type="NCBI Taxonomy" id="2596893"/>
    <lineage>
        <taxon>Bacteria</taxon>
        <taxon>Bacillati</taxon>
        <taxon>Actinomycetota</taxon>
        <taxon>Actinomycetes</taxon>
        <taxon>Pseudonocardiales</taxon>
        <taxon>Pseudonocardiaceae</taxon>
        <taxon>Amycolatopsis</taxon>
    </lineage>
</organism>
<evidence type="ECO:0000313" key="3">
    <source>
        <dbReference type="Proteomes" id="UP000319769"/>
    </source>
</evidence>
<sequence length="183" mass="19365">MNHSADPVRARGPSAVTEGTPDGPIVLVLDPAGAAPREGLPATWRDLGESLRIVWCRLPADGGLSEADDLLADKPGKVAHLVASGPYAETALRLAEQYPESVRSVLLVDPGTHGFVPAGEGPEADADWELATRTRRWALTRSGVEVHTVAHSEGGERDRVPAPLPLGHPDVAEAVRKFVAELD</sequence>
<proteinExistence type="predicted"/>
<evidence type="ECO:0000256" key="1">
    <source>
        <dbReference type="SAM" id="MobiDB-lite"/>
    </source>
</evidence>
<evidence type="ECO:0008006" key="4">
    <source>
        <dbReference type="Google" id="ProtNLM"/>
    </source>
</evidence>
<evidence type="ECO:0000313" key="2">
    <source>
        <dbReference type="EMBL" id="KAA9150266.1"/>
    </source>
</evidence>
<dbReference type="AlphaFoldDB" id="A0A5N0UMP7"/>